<accession>A0A8H3GJB0</accession>
<comment type="caution">
    <text evidence="2">The sequence shown here is derived from an EMBL/GenBank/DDBJ whole genome shotgun (WGS) entry which is preliminary data.</text>
</comment>
<dbReference type="Proteomes" id="UP000663853">
    <property type="component" value="Unassembled WGS sequence"/>
</dbReference>
<evidence type="ECO:0000313" key="3">
    <source>
        <dbReference type="Proteomes" id="UP000663853"/>
    </source>
</evidence>
<dbReference type="AlphaFoldDB" id="A0A8H3GJB0"/>
<evidence type="ECO:0008006" key="4">
    <source>
        <dbReference type="Google" id="ProtNLM"/>
    </source>
</evidence>
<sequence>MAVPTPNATPDALAAFLKFARAEYGINNEDYYQALAHNKIGPDVMGEVEVSTLEGYGVPQGDAIRLKRAARSWEENNEPARPFKIPKDASNSQDAPTNEPARSIPFTIAFNERPSPPPPGYERTDLERAGCPREGKKGNFCWQEIYPGEPGGYIFWADLPSPTLAPSDPLLAPMGTVQLRVAPDTFIDVLRAPRRDIAQSIEDNSLDILDRI</sequence>
<organism evidence="2 3">
    <name type="scientific">Rhizoctonia solani</name>
    <dbReference type="NCBI Taxonomy" id="456999"/>
    <lineage>
        <taxon>Eukaryota</taxon>
        <taxon>Fungi</taxon>
        <taxon>Dikarya</taxon>
        <taxon>Basidiomycota</taxon>
        <taxon>Agaricomycotina</taxon>
        <taxon>Agaricomycetes</taxon>
        <taxon>Cantharellales</taxon>
        <taxon>Ceratobasidiaceae</taxon>
        <taxon>Rhizoctonia</taxon>
    </lineage>
</organism>
<protein>
    <recommendedName>
        <fullName evidence="4">SAM domain-containing protein</fullName>
    </recommendedName>
</protein>
<gene>
    <name evidence="2" type="ORF">RDB_LOCUS52270</name>
</gene>
<proteinExistence type="predicted"/>
<name>A0A8H3GJB0_9AGAM</name>
<reference evidence="2" key="1">
    <citation type="submission" date="2021-01" db="EMBL/GenBank/DDBJ databases">
        <authorList>
            <person name="Kaushik A."/>
        </authorList>
    </citation>
    <scope>NUCLEOTIDE SEQUENCE</scope>
    <source>
        <strain evidence="2">AG6-10EEA</strain>
    </source>
</reference>
<feature type="region of interest" description="Disordered" evidence="1">
    <location>
        <begin position="72"/>
        <end position="101"/>
    </location>
</feature>
<dbReference type="EMBL" id="CAJMXA010001164">
    <property type="protein sequence ID" value="CAE6452927.1"/>
    <property type="molecule type" value="Genomic_DNA"/>
</dbReference>
<evidence type="ECO:0000256" key="1">
    <source>
        <dbReference type="SAM" id="MobiDB-lite"/>
    </source>
</evidence>
<evidence type="ECO:0000313" key="2">
    <source>
        <dbReference type="EMBL" id="CAE6452927.1"/>
    </source>
</evidence>